<name>A0A8S0VQ70_CYCAE</name>
<dbReference type="EMBL" id="CACVBS010000002">
    <property type="protein sequence ID" value="CAA7258851.1"/>
    <property type="molecule type" value="Genomic_DNA"/>
</dbReference>
<dbReference type="Proteomes" id="UP000467700">
    <property type="component" value="Unassembled WGS sequence"/>
</dbReference>
<evidence type="ECO:0008006" key="3">
    <source>
        <dbReference type="Google" id="ProtNLM"/>
    </source>
</evidence>
<proteinExistence type="predicted"/>
<comment type="caution">
    <text evidence="1">The sequence shown here is derived from an EMBL/GenBank/DDBJ whole genome shotgun (WGS) entry which is preliminary data.</text>
</comment>
<gene>
    <name evidence="1" type="ORF">AAE3_LOCUS970</name>
</gene>
<sequence>MPLVPASRRLSDEILWYLYTFVRSSDPDRGPVSVSQVSRSWRRAAFGSSFLWSKVTIRLYTFTQRHHPARARLARSKLRDLDMTIIALRKFTPDELKTLVDVHRHRIRTLAVDTSAWVVAEMLWLQLNLRFPRLEFFEGKVSYDSKVTLQRIPNFLELAEDDDDTQLALQSSLVPFVEPPTIRLRPEVNWSSWSPRNLTTLKFLTTGFDTPPLYLDMLAMLAGTKDTLRHFEYDGPLPFLPDDPTFVYDDVQLTFPQLETLMIGYADDIVWLILFFGAPALKSLTIRDITTCPASPHYREWDVISRTLPNQIDSLFLAVSQFFPRVTHLGLYGIGNPSEAVVNSMFQALTKLESLVLYGCADVFARSFFSGHAVEADVLAMQDANPFLPKLKRLLTTALPPKRAGPFVLQRVQGRLENLLISRAAFEGMKQERDGLLILEQMAVNVTSIPNPVPGVCVPIREDGVLRNGRMHNLLKPRVLRFI</sequence>
<dbReference type="AlphaFoldDB" id="A0A8S0VQ70"/>
<protein>
    <recommendedName>
        <fullName evidence="3">F-box domain-containing protein</fullName>
    </recommendedName>
</protein>
<dbReference type="OrthoDB" id="2269034at2759"/>
<organism evidence="1 2">
    <name type="scientific">Cyclocybe aegerita</name>
    <name type="common">Black poplar mushroom</name>
    <name type="synonym">Agrocybe aegerita</name>
    <dbReference type="NCBI Taxonomy" id="1973307"/>
    <lineage>
        <taxon>Eukaryota</taxon>
        <taxon>Fungi</taxon>
        <taxon>Dikarya</taxon>
        <taxon>Basidiomycota</taxon>
        <taxon>Agaricomycotina</taxon>
        <taxon>Agaricomycetes</taxon>
        <taxon>Agaricomycetidae</taxon>
        <taxon>Agaricales</taxon>
        <taxon>Agaricineae</taxon>
        <taxon>Bolbitiaceae</taxon>
        <taxon>Cyclocybe</taxon>
    </lineage>
</organism>
<evidence type="ECO:0000313" key="2">
    <source>
        <dbReference type="Proteomes" id="UP000467700"/>
    </source>
</evidence>
<accession>A0A8S0VQ70</accession>
<keyword evidence="2" id="KW-1185">Reference proteome</keyword>
<evidence type="ECO:0000313" key="1">
    <source>
        <dbReference type="EMBL" id="CAA7258851.1"/>
    </source>
</evidence>
<reference evidence="1 2" key="1">
    <citation type="submission" date="2020-01" db="EMBL/GenBank/DDBJ databases">
        <authorList>
            <person name="Gupta K D."/>
        </authorList>
    </citation>
    <scope>NUCLEOTIDE SEQUENCE [LARGE SCALE GENOMIC DNA]</scope>
</reference>